<reference evidence="1" key="1">
    <citation type="journal article" date="2020" name="Stud. Mycol.">
        <title>101 Dothideomycetes genomes: a test case for predicting lifestyles and emergence of pathogens.</title>
        <authorList>
            <person name="Haridas S."/>
            <person name="Albert R."/>
            <person name="Binder M."/>
            <person name="Bloem J."/>
            <person name="Labutti K."/>
            <person name="Salamov A."/>
            <person name="Andreopoulos B."/>
            <person name="Baker S."/>
            <person name="Barry K."/>
            <person name="Bills G."/>
            <person name="Bluhm B."/>
            <person name="Cannon C."/>
            <person name="Castanera R."/>
            <person name="Culley D."/>
            <person name="Daum C."/>
            <person name="Ezra D."/>
            <person name="Gonzalez J."/>
            <person name="Henrissat B."/>
            <person name="Kuo A."/>
            <person name="Liang C."/>
            <person name="Lipzen A."/>
            <person name="Lutzoni F."/>
            <person name="Magnuson J."/>
            <person name="Mondo S."/>
            <person name="Nolan M."/>
            <person name="Ohm R."/>
            <person name="Pangilinan J."/>
            <person name="Park H.-J."/>
            <person name="Ramirez L."/>
            <person name="Alfaro M."/>
            <person name="Sun H."/>
            <person name="Tritt A."/>
            <person name="Yoshinaga Y."/>
            <person name="Zwiers L.-H."/>
            <person name="Turgeon B."/>
            <person name="Goodwin S."/>
            <person name="Spatafora J."/>
            <person name="Crous P."/>
            <person name="Grigoriev I."/>
        </authorList>
    </citation>
    <scope>NUCLEOTIDE SEQUENCE</scope>
    <source>
        <strain evidence="1">CBS 627.86</strain>
    </source>
</reference>
<sequence>MRSSVSRSERYCWSIKLLIFIVHSADLAIPHQLYLRAIGQNSDPRLASALSTGSNGYDCKSSTSHQVLLSAGSYSRFYNSRLRSWSRSRVF</sequence>
<dbReference type="AlphaFoldDB" id="A0A6A5YQV0"/>
<evidence type="ECO:0000313" key="1">
    <source>
        <dbReference type="EMBL" id="KAF2109516.1"/>
    </source>
</evidence>
<keyword evidence="2" id="KW-1185">Reference proteome</keyword>
<gene>
    <name evidence="1" type="ORF">BDV96DRAFT_585721</name>
</gene>
<dbReference type="Proteomes" id="UP000799770">
    <property type="component" value="Unassembled WGS sequence"/>
</dbReference>
<protein>
    <submittedName>
        <fullName evidence="1">Uncharacterized protein</fullName>
    </submittedName>
</protein>
<proteinExistence type="predicted"/>
<organism evidence="1 2">
    <name type="scientific">Lophiotrema nucula</name>
    <dbReference type="NCBI Taxonomy" id="690887"/>
    <lineage>
        <taxon>Eukaryota</taxon>
        <taxon>Fungi</taxon>
        <taxon>Dikarya</taxon>
        <taxon>Ascomycota</taxon>
        <taxon>Pezizomycotina</taxon>
        <taxon>Dothideomycetes</taxon>
        <taxon>Pleosporomycetidae</taxon>
        <taxon>Pleosporales</taxon>
        <taxon>Lophiotremataceae</taxon>
        <taxon>Lophiotrema</taxon>
    </lineage>
</organism>
<name>A0A6A5YQV0_9PLEO</name>
<dbReference type="EMBL" id="ML977342">
    <property type="protein sequence ID" value="KAF2109516.1"/>
    <property type="molecule type" value="Genomic_DNA"/>
</dbReference>
<accession>A0A6A5YQV0</accession>
<evidence type="ECO:0000313" key="2">
    <source>
        <dbReference type="Proteomes" id="UP000799770"/>
    </source>
</evidence>